<feature type="domain" description="Cyclic nucleotide-binding" evidence="1">
    <location>
        <begin position="11"/>
        <end position="114"/>
    </location>
</feature>
<proteinExistence type="predicted"/>
<name>A0A558BVH9_9BACT</name>
<reference evidence="2 3" key="1">
    <citation type="submission" date="2019-07" db="EMBL/GenBank/DDBJ databases">
        <title>Hymenobacter sp. straun FUR1 Genome sequencing and assembly.</title>
        <authorList>
            <person name="Chhetri G."/>
        </authorList>
    </citation>
    <scope>NUCLEOTIDE SEQUENCE [LARGE SCALE GENOMIC DNA]</scope>
    <source>
        <strain evidence="2 3">Fur1</strain>
    </source>
</reference>
<dbReference type="SUPFAM" id="SSF51206">
    <property type="entry name" value="cAMP-binding domain-like"/>
    <property type="match status" value="1"/>
</dbReference>
<evidence type="ECO:0000313" key="2">
    <source>
        <dbReference type="EMBL" id="TVT40524.1"/>
    </source>
</evidence>
<dbReference type="PROSITE" id="PS50042">
    <property type="entry name" value="CNMP_BINDING_3"/>
    <property type="match status" value="1"/>
</dbReference>
<keyword evidence="3" id="KW-1185">Reference proteome</keyword>
<dbReference type="CDD" id="cd00038">
    <property type="entry name" value="CAP_ED"/>
    <property type="match status" value="1"/>
</dbReference>
<dbReference type="Pfam" id="PF00027">
    <property type="entry name" value="cNMP_binding"/>
    <property type="match status" value="1"/>
</dbReference>
<protein>
    <submittedName>
        <fullName evidence="2">Crp/Fnr family transcriptional regulator</fullName>
    </submittedName>
</protein>
<organism evidence="2 3">
    <name type="scientific">Hymenobacter setariae</name>
    <dbReference type="NCBI Taxonomy" id="2594794"/>
    <lineage>
        <taxon>Bacteria</taxon>
        <taxon>Pseudomonadati</taxon>
        <taxon>Bacteroidota</taxon>
        <taxon>Cytophagia</taxon>
        <taxon>Cytophagales</taxon>
        <taxon>Hymenobacteraceae</taxon>
        <taxon>Hymenobacter</taxon>
    </lineage>
</organism>
<dbReference type="OrthoDB" id="37575at2"/>
<accession>A0A558BVH9</accession>
<dbReference type="Proteomes" id="UP000317624">
    <property type="component" value="Unassembled WGS sequence"/>
</dbReference>
<dbReference type="SMART" id="SM00100">
    <property type="entry name" value="cNMP"/>
    <property type="match status" value="1"/>
</dbReference>
<evidence type="ECO:0000313" key="3">
    <source>
        <dbReference type="Proteomes" id="UP000317624"/>
    </source>
</evidence>
<dbReference type="EMBL" id="VMRJ01000003">
    <property type="protein sequence ID" value="TVT40524.1"/>
    <property type="molecule type" value="Genomic_DNA"/>
</dbReference>
<evidence type="ECO:0000259" key="1">
    <source>
        <dbReference type="PROSITE" id="PS50042"/>
    </source>
</evidence>
<dbReference type="InterPro" id="IPR000595">
    <property type="entry name" value="cNMP-bd_dom"/>
</dbReference>
<gene>
    <name evidence="2" type="ORF">FNT36_13695</name>
</gene>
<comment type="caution">
    <text evidence="2">The sequence shown here is derived from an EMBL/GenBank/DDBJ whole genome shotgun (WGS) entry which is preliminary data.</text>
</comment>
<dbReference type="Gene3D" id="2.60.120.10">
    <property type="entry name" value="Jelly Rolls"/>
    <property type="match status" value="1"/>
</dbReference>
<dbReference type="AlphaFoldDB" id="A0A558BVH9"/>
<dbReference type="RefSeq" id="WP_144848546.1">
    <property type="nucleotide sequence ID" value="NZ_VMRJ01000003.1"/>
</dbReference>
<sequence>MYPALLANVTQYISLTPSEQAYFSSLMVPLQVARFGYVLQAGQPTRSLLFVTQGCVRTYATDAHGHETVLGFAWEGWWCGDTASAVAVRPAALTIQALETTEVLQLSLERLEQLCTRVPACERFFRLLFQNAFLFEQRQRLALLQWPAAERYARFCRQYPRLRHRVAQKYIASYLGMTPEFLSALRTRHS</sequence>
<dbReference type="InterPro" id="IPR018490">
    <property type="entry name" value="cNMP-bd_dom_sf"/>
</dbReference>
<dbReference type="InterPro" id="IPR014710">
    <property type="entry name" value="RmlC-like_jellyroll"/>
</dbReference>